<dbReference type="EMBL" id="BTGU01000013">
    <property type="protein sequence ID" value="GMN41588.1"/>
    <property type="molecule type" value="Genomic_DNA"/>
</dbReference>
<reference evidence="1" key="1">
    <citation type="submission" date="2023-07" db="EMBL/GenBank/DDBJ databases">
        <title>draft genome sequence of fig (Ficus carica).</title>
        <authorList>
            <person name="Takahashi T."/>
            <person name="Nishimura K."/>
        </authorList>
    </citation>
    <scope>NUCLEOTIDE SEQUENCE</scope>
</reference>
<name>A0AA88D073_FICCA</name>
<accession>A0AA88D073</accession>
<sequence length="130" mass="13530">MLRVGADERGEEEDGVDPVLGDLVVDLFGKVLPDTPSAGTATARTPPPSSSPAAFPFSSLFFFLGASQLRIFARENSSSHFPDCSSHIFSTSVQTYSCVECSSAFGAGGDGASPGLLVSQFQSATLHVIL</sequence>
<dbReference type="Proteomes" id="UP001187192">
    <property type="component" value="Unassembled WGS sequence"/>
</dbReference>
<proteinExistence type="predicted"/>
<keyword evidence="2" id="KW-1185">Reference proteome</keyword>
<evidence type="ECO:0000313" key="2">
    <source>
        <dbReference type="Proteomes" id="UP001187192"/>
    </source>
</evidence>
<evidence type="ECO:0000313" key="1">
    <source>
        <dbReference type="EMBL" id="GMN41588.1"/>
    </source>
</evidence>
<organism evidence="1 2">
    <name type="scientific">Ficus carica</name>
    <name type="common">Common fig</name>
    <dbReference type="NCBI Taxonomy" id="3494"/>
    <lineage>
        <taxon>Eukaryota</taxon>
        <taxon>Viridiplantae</taxon>
        <taxon>Streptophyta</taxon>
        <taxon>Embryophyta</taxon>
        <taxon>Tracheophyta</taxon>
        <taxon>Spermatophyta</taxon>
        <taxon>Magnoliopsida</taxon>
        <taxon>eudicotyledons</taxon>
        <taxon>Gunneridae</taxon>
        <taxon>Pentapetalae</taxon>
        <taxon>rosids</taxon>
        <taxon>fabids</taxon>
        <taxon>Rosales</taxon>
        <taxon>Moraceae</taxon>
        <taxon>Ficeae</taxon>
        <taxon>Ficus</taxon>
    </lineage>
</organism>
<protein>
    <submittedName>
        <fullName evidence="1">Uncharacterized protein</fullName>
    </submittedName>
</protein>
<dbReference type="AlphaFoldDB" id="A0AA88D073"/>
<comment type="caution">
    <text evidence="1">The sequence shown here is derived from an EMBL/GenBank/DDBJ whole genome shotgun (WGS) entry which is preliminary data.</text>
</comment>
<gene>
    <name evidence="1" type="ORF">TIFTF001_010810</name>
</gene>